<evidence type="ECO:0000313" key="3">
    <source>
        <dbReference type="Proteomes" id="UP000285517"/>
    </source>
</evidence>
<keyword evidence="3" id="KW-1185">Reference proteome</keyword>
<dbReference type="Proteomes" id="UP000285517">
    <property type="component" value="Chromosome"/>
</dbReference>
<evidence type="ECO:0000313" key="2">
    <source>
        <dbReference type="EMBL" id="QAA80888.1"/>
    </source>
</evidence>
<proteinExistence type="predicted"/>
<name>A0A410G0T8_9FLAO</name>
<feature type="region of interest" description="Disordered" evidence="1">
    <location>
        <begin position="43"/>
        <end position="67"/>
    </location>
</feature>
<protein>
    <submittedName>
        <fullName evidence="2">Uncharacterized protein</fullName>
    </submittedName>
</protein>
<reference evidence="2 3" key="1">
    <citation type="submission" date="2019-01" db="EMBL/GenBank/DDBJ databases">
        <title>Complete genome sequencing of Aequorivita sp. H23M31.</title>
        <authorList>
            <person name="Bae J.-W."/>
        </authorList>
    </citation>
    <scope>NUCLEOTIDE SEQUENCE [LARGE SCALE GENOMIC DNA]</scope>
    <source>
        <strain evidence="2 3">H23M31</strain>
    </source>
</reference>
<feature type="compositionally biased region" description="Low complexity" evidence="1">
    <location>
        <begin position="1"/>
        <end position="20"/>
    </location>
</feature>
<sequence length="67" mass="7161">MNLRFSNPKSTKPKSTNPKTITDRGHTLSYLRQEFVTAATASQLGKPSVAPEGLGTHGSGDYVEKVG</sequence>
<dbReference type="EMBL" id="CP034951">
    <property type="protein sequence ID" value="QAA80888.1"/>
    <property type="molecule type" value="Genomic_DNA"/>
</dbReference>
<accession>A0A410G0T8</accession>
<evidence type="ECO:0000256" key="1">
    <source>
        <dbReference type="SAM" id="MobiDB-lite"/>
    </source>
</evidence>
<dbReference type="RefSeq" id="WP_128249281.1">
    <property type="nucleotide sequence ID" value="NZ_CP034951.1"/>
</dbReference>
<gene>
    <name evidence="2" type="ORF">EI546_03700</name>
</gene>
<feature type="region of interest" description="Disordered" evidence="1">
    <location>
        <begin position="1"/>
        <end position="25"/>
    </location>
</feature>
<dbReference type="KEGG" id="aev:EI546_03700"/>
<dbReference type="AlphaFoldDB" id="A0A410G0T8"/>
<organism evidence="2 3">
    <name type="scientific">Aequorivita ciconiae</name>
    <dbReference type="NCBI Taxonomy" id="2494375"/>
    <lineage>
        <taxon>Bacteria</taxon>
        <taxon>Pseudomonadati</taxon>
        <taxon>Bacteroidota</taxon>
        <taxon>Flavobacteriia</taxon>
        <taxon>Flavobacteriales</taxon>
        <taxon>Flavobacteriaceae</taxon>
        <taxon>Aequorivita</taxon>
    </lineage>
</organism>